<keyword evidence="1" id="KW-1133">Transmembrane helix</keyword>
<keyword evidence="1" id="KW-0472">Membrane</keyword>
<keyword evidence="1" id="KW-0812">Transmembrane</keyword>
<dbReference type="InParanoid" id="A0A1J7J021"/>
<proteinExistence type="predicted"/>
<accession>A0A1J7J021</accession>
<feature type="transmembrane region" description="Helical" evidence="1">
    <location>
        <begin position="21"/>
        <end position="44"/>
    </location>
</feature>
<evidence type="ECO:0000313" key="3">
    <source>
        <dbReference type="Proteomes" id="UP000182658"/>
    </source>
</evidence>
<dbReference type="AlphaFoldDB" id="A0A1J7J021"/>
<dbReference type="OrthoDB" id="2561686at2759"/>
<gene>
    <name evidence="2" type="ORF">CONLIGDRAFT_650512</name>
</gene>
<dbReference type="EMBL" id="KV875113">
    <property type="protein sequence ID" value="OIW22500.1"/>
    <property type="molecule type" value="Genomic_DNA"/>
</dbReference>
<reference evidence="2 3" key="1">
    <citation type="submission" date="2016-10" db="EMBL/GenBank/DDBJ databases">
        <title>Draft genome sequence of Coniochaeta ligniaria NRRL30616, a lignocellulolytic fungus for bioabatement of inhibitors in plant biomass hydrolysates.</title>
        <authorList>
            <consortium name="DOE Joint Genome Institute"/>
            <person name="Jimenez D.J."/>
            <person name="Hector R.E."/>
            <person name="Riley R."/>
            <person name="Sun H."/>
            <person name="Grigoriev I.V."/>
            <person name="Van Elsas J.D."/>
            <person name="Nichols N.N."/>
        </authorList>
    </citation>
    <scope>NUCLEOTIDE SEQUENCE [LARGE SCALE GENOMIC DNA]</scope>
    <source>
        <strain evidence="2 3">NRRL 30616</strain>
    </source>
</reference>
<protein>
    <submittedName>
        <fullName evidence="2">Uncharacterized protein</fullName>
    </submittedName>
</protein>
<feature type="transmembrane region" description="Helical" evidence="1">
    <location>
        <begin position="64"/>
        <end position="83"/>
    </location>
</feature>
<organism evidence="2 3">
    <name type="scientific">Coniochaeta ligniaria NRRL 30616</name>
    <dbReference type="NCBI Taxonomy" id="1408157"/>
    <lineage>
        <taxon>Eukaryota</taxon>
        <taxon>Fungi</taxon>
        <taxon>Dikarya</taxon>
        <taxon>Ascomycota</taxon>
        <taxon>Pezizomycotina</taxon>
        <taxon>Sordariomycetes</taxon>
        <taxon>Sordariomycetidae</taxon>
        <taxon>Coniochaetales</taxon>
        <taxon>Coniochaetaceae</taxon>
        <taxon>Coniochaeta</taxon>
    </lineage>
</organism>
<dbReference type="Proteomes" id="UP000182658">
    <property type="component" value="Unassembled WGS sequence"/>
</dbReference>
<keyword evidence="3" id="KW-1185">Reference proteome</keyword>
<evidence type="ECO:0000256" key="1">
    <source>
        <dbReference type="SAM" id="Phobius"/>
    </source>
</evidence>
<dbReference type="STRING" id="1408157.A0A1J7J021"/>
<name>A0A1J7J021_9PEZI</name>
<sequence>MSIGAAINDLVSSFYELFASVLGGIYNTIHAIFAAVIGLFSGFVNLIGDVFKGAVDVVGGLGKFLASNIVIVAVIAAGGYAFVRYQQGRPIAPAAQKKVQ</sequence>
<evidence type="ECO:0000313" key="2">
    <source>
        <dbReference type="EMBL" id="OIW22500.1"/>
    </source>
</evidence>